<dbReference type="RefSeq" id="WP_210043055.1">
    <property type="nucleotide sequence ID" value="NZ_JBHRUP010000001.1"/>
</dbReference>
<proteinExistence type="predicted"/>
<dbReference type="Pfam" id="PF02518">
    <property type="entry name" value="HATPase_c"/>
    <property type="match status" value="1"/>
</dbReference>
<keyword evidence="10" id="KW-0067">ATP-binding</keyword>
<dbReference type="Gene3D" id="3.30.565.10">
    <property type="entry name" value="Histidine kinase-like ATPase, C-terminal domain"/>
    <property type="match status" value="1"/>
</dbReference>
<dbReference type="PROSITE" id="PS50109">
    <property type="entry name" value="HIS_KIN"/>
    <property type="match status" value="1"/>
</dbReference>
<comment type="catalytic activity">
    <reaction evidence="1">
        <text>ATP + protein L-histidine = ADP + protein N-phospho-L-histidine.</text>
        <dbReference type="EC" id="2.7.13.3"/>
    </reaction>
</comment>
<keyword evidence="12" id="KW-0902">Two-component regulatory system</keyword>
<keyword evidence="8" id="KW-0547">Nucleotide-binding</keyword>
<dbReference type="Pfam" id="PF00672">
    <property type="entry name" value="HAMP"/>
    <property type="match status" value="1"/>
</dbReference>
<name>A0ABS7C873_9BACL</name>
<dbReference type="PANTHER" id="PTHR45528">
    <property type="entry name" value="SENSOR HISTIDINE KINASE CPXA"/>
    <property type="match status" value="1"/>
</dbReference>
<feature type="transmembrane region" description="Helical" evidence="14">
    <location>
        <begin position="12"/>
        <end position="34"/>
    </location>
</feature>
<evidence type="ECO:0000256" key="14">
    <source>
        <dbReference type="SAM" id="Phobius"/>
    </source>
</evidence>
<evidence type="ECO:0000313" key="17">
    <source>
        <dbReference type="EMBL" id="MBW7457125.1"/>
    </source>
</evidence>
<evidence type="ECO:0000256" key="3">
    <source>
        <dbReference type="ARBA" id="ARBA00012438"/>
    </source>
</evidence>
<comment type="caution">
    <text evidence="17">The sequence shown here is derived from an EMBL/GenBank/DDBJ whole genome shotgun (WGS) entry which is preliminary data.</text>
</comment>
<dbReference type="EMBL" id="JAHZIK010000757">
    <property type="protein sequence ID" value="MBW7457125.1"/>
    <property type="molecule type" value="Genomic_DNA"/>
</dbReference>
<reference evidence="17 18" key="1">
    <citation type="submission" date="2021-07" db="EMBL/GenBank/DDBJ databases">
        <title>Paenibacillus radiodurans sp. nov., isolated from the southeastern edge of Tengger Desert.</title>
        <authorList>
            <person name="Zhang G."/>
        </authorList>
    </citation>
    <scope>NUCLEOTIDE SEQUENCE [LARGE SCALE GENOMIC DNA]</scope>
    <source>
        <strain evidence="17 18">CCM 7311</strain>
    </source>
</reference>
<evidence type="ECO:0000256" key="9">
    <source>
        <dbReference type="ARBA" id="ARBA00022777"/>
    </source>
</evidence>
<keyword evidence="18" id="KW-1185">Reference proteome</keyword>
<dbReference type="EC" id="2.7.13.3" evidence="3"/>
<dbReference type="SUPFAM" id="SSF55874">
    <property type="entry name" value="ATPase domain of HSP90 chaperone/DNA topoisomerase II/histidine kinase"/>
    <property type="match status" value="1"/>
</dbReference>
<dbReference type="Gene3D" id="6.10.340.10">
    <property type="match status" value="1"/>
</dbReference>
<evidence type="ECO:0000256" key="7">
    <source>
        <dbReference type="ARBA" id="ARBA00022692"/>
    </source>
</evidence>
<dbReference type="InterPro" id="IPR005467">
    <property type="entry name" value="His_kinase_dom"/>
</dbReference>
<dbReference type="InterPro" id="IPR003660">
    <property type="entry name" value="HAMP_dom"/>
</dbReference>
<dbReference type="InterPro" id="IPR036890">
    <property type="entry name" value="HATPase_C_sf"/>
</dbReference>
<evidence type="ECO:0000256" key="4">
    <source>
        <dbReference type="ARBA" id="ARBA00022475"/>
    </source>
</evidence>
<dbReference type="SUPFAM" id="SSF47384">
    <property type="entry name" value="Homodimeric domain of signal transducing histidine kinase"/>
    <property type="match status" value="1"/>
</dbReference>
<evidence type="ECO:0000313" key="18">
    <source>
        <dbReference type="Proteomes" id="UP001519887"/>
    </source>
</evidence>
<evidence type="ECO:0000259" key="15">
    <source>
        <dbReference type="PROSITE" id="PS50109"/>
    </source>
</evidence>
<evidence type="ECO:0000256" key="11">
    <source>
        <dbReference type="ARBA" id="ARBA00022989"/>
    </source>
</evidence>
<dbReference type="SMART" id="SM00388">
    <property type="entry name" value="HisKA"/>
    <property type="match status" value="1"/>
</dbReference>
<dbReference type="InterPro" id="IPR050398">
    <property type="entry name" value="HssS/ArlS-like"/>
</dbReference>
<dbReference type="SUPFAM" id="SSF158472">
    <property type="entry name" value="HAMP domain-like"/>
    <property type="match status" value="1"/>
</dbReference>
<dbReference type="CDD" id="cd06225">
    <property type="entry name" value="HAMP"/>
    <property type="match status" value="1"/>
</dbReference>
<evidence type="ECO:0000256" key="2">
    <source>
        <dbReference type="ARBA" id="ARBA00004651"/>
    </source>
</evidence>
<keyword evidence="7 14" id="KW-0812">Transmembrane</keyword>
<dbReference type="InterPro" id="IPR003594">
    <property type="entry name" value="HATPase_dom"/>
</dbReference>
<dbReference type="PROSITE" id="PS50885">
    <property type="entry name" value="HAMP"/>
    <property type="match status" value="1"/>
</dbReference>
<dbReference type="Gene3D" id="1.10.287.130">
    <property type="match status" value="1"/>
</dbReference>
<protein>
    <recommendedName>
        <fullName evidence="3">histidine kinase</fullName>
        <ecNumber evidence="3">2.7.13.3</ecNumber>
    </recommendedName>
</protein>
<dbReference type="InterPro" id="IPR036097">
    <property type="entry name" value="HisK_dim/P_sf"/>
</dbReference>
<feature type="transmembrane region" description="Helical" evidence="14">
    <location>
        <begin position="46"/>
        <end position="66"/>
    </location>
</feature>
<evidence type="ECO:0000256" key="1">
    <source>
        <dbReference type="ARBA" id="ARBA00000085"/>
    </source>
</evidence>
<comment type="subcellular location">
    <subcellularLocation>
        <location evidence="2">Cell membrane</location>
        <topology evidence="2">Multi-pass membrane protein</topology>
    </subcellularLocation>
</comment>
<dbReference type="CDD" id="cd00082">
    <property type="entry name" value="HisKA"/>
    <property type="match status" value="1"/>
</dbReference>
<keyword evidence="11 14" id="KW-1133">Transmembrane helix</keyword>
<sequence>MKPKKSLLNPYLLINFLTVTLLPILILVVSVGVFPNFSEYNPYLNYMIAIVTILGVFILISWLFFYKIRKRLMHLQEAMAKPAGNGIPLPIRIDKRDEIGQLGDSFNKMVHELEISRHREKEEEALRRQLISNLSHDLRTPLTAIRGHAYRLKKESLSPKGRESLDAIDHKISHLGQLLENLLSYTLLTSGKYPYRPVKTDMIRLLKASFTGWYPAFENMGFCIELKWPETAFHWEIDPQWMERILDNLYQNINLHAKQGKYIGISADAQLERIIIEDRGPGMHVESSAGGAGIGLSIAGLMLQEMQLHWEIETNEHGTKIWIQK</sequence>
<feature type="domain" description="Histidine kinase" evidence="15">
    <location>
        <begin position="133"/>
        <end position="325"/>
    </location>
</feature>
<gene>
    <name evidence="17" type="ORF">K0U00_24100</name>
</gene>
<feature type="domain" description="HAMP" evidence="16">
    <location>
        <begin position="66"/>
        <end position="118"/>
    </location>
</feature>
<keyword evidence="13 14" id="KW-0472">Membrane</keyword>
<evidence type="ECO:0000256" key="6">
    <source>
        <dbReference type="ARBA" id="ARBA00022679"/>
    </source>
</evidence>
<dbReference type="PANTHER" id="PTHR45528:SF1">
    <property type="entry name" value="SENSOR HISTIDINE KINASE CPXA"/>
    <property type="match status" value="1"/>
</dbReference>
<accession>A0ABS7C873</accession>
<keyword evidence="6" id="KW-0808">Transferase</keyword>
<dbReference type="Proteomes" id="UP001519887">
    <property type="component" value="Unassembled WGS sequence"/>
</dbReference>
<evidence type="ECO:0000256" key="10">
    <source>
        <dbReference type="ARBA" id="ARBA00022840"/>
    </source>
</evidence>
<dbReference type="Pfam" id="PF00512">
    <property type="entry name" value="HisKA"/>
    <property type="match status" value="1"/>
</dbReference>
<evidence type="ECO:0000256" key="12">
    <source>
        <dbReference type="ARBA" id="ARBA00023012"/>
    </source>
</evidence>
<evidence type="ECO:0000256" key="5">
    <source>
        <dbReference type="ARBA" id="ARBA00022553"/>
    </source>
</evidence>
<keyword evidence="4" id="KW-1003">Cell membrane</keyword>
<evidence type="ECO:0000259" key="16">
    <source>
        <dbReference type="PROSITE" id="PS50885"/>
    </source>
</evidence>
<evidence type="ECO:0000256" key="8">
    <source>
        <dbReference type="ARBA" id="ARBA00022741"/>
    </source>
</evidence>
<evidence type="ECO:0000256" key="13">
    <source>
        <dbReference type="ARBA" id="ARBA00023136"/>
    </source>
</evidence>
<keyword evidence="9 17" id="KW-0418">Kinase</keyword>
<dbReference type="InterPro" id="IPR003661">
    <property type="entry name" value="HisK_dim/P_dom"/>
</dbReference>
<keyword evidence="5" id="KW-0597">Phosphoprotein</keyword>
<organism evidence="17 18">
    <name type="scientific">Paenibacillus sepulcri</name>
    <dbReference type="NCBI Taxonomy" id="359917"/>
    <lineage>
        <taxon>Bacteria</taxon>
        <taxon>Bacillati</taxon>
        <taxon>Bacillota</taxon>
        <taxon>Bacilli</taxon>
        <taxon>Bacillales</taxon>
        <taxon>Paenibacillaceae</taxon>
        <taxon>Paenibacillus</taxon>
    </lineage>
</organism>
<dbReference type="GO" id="GO:0016301">
    <property type="term" value="F:kinase activity"/>
    <property type="evidence" value="ECO:0007669"/>
    <property type="project" value="UniProtKB-KW"/>
</dbReference>